<dbReference type="Proteomes" id="UP001476950">
    <property type="component" value="Unassembled WGS sequence"/>
</dbReference>
<dbReference type="RefSeq" id="WP_190452380.1">
    <property type="nucleotide sequence ID" value="NZ_JAMPLM010000018.1"/>
</dbReference>
<proteinExistence type="predicted"/>
<evidence type="ECO:0000259" key="1">
    <source>
        <dbReference type="SMART" id="SM00988"/>
    </source>
</evidence>
<accession>A0ABV0KMH0</accession>
<dbReference type="EMBL" id="JAMPLM010000018">
    <property type="protein sequence ID" value="MEP1060431.1"/>
    <property type="molecule type" value="Genomic_DNA"/>
</dbReference>
<feature type="domain" description="UreE urease accessory N-terminal" evidence="1">
    <location>
        <begin position="17"/>
        <end position="81"/>
    </location>
</feature>
<dbReference type="InterPro" id="IPR004029">
    <property type="entry name" value="UreE_N"/>
</dbReference>
<sequence length="170" mass="18697">MTTLAETYLGNQVGDSALQQQVEQARQAGTLLEVYLQPGDRAKGRIHAHSTCGVELGIVKSRDHALKLGDIFVTQSNQLLLIHLHAQTVMVLSFDGDATGHAIDLIYLGHVLGNHHWSVLVQGDRIYVEMMADPAVMETKIRAVNIPGLYIDYEVRSPAAPLQFSSHSHH</sequence>
<name>A0ABV0KMH0_9CYAN</name>
<reference evidence="2 3" key="1">
    <citation type="submission" date="2022-04" db="EMBL/GenBank/DDBJ databases">
        <title>Positive selection, recombination, and allopatry shape intraspecific diversity of widespread and dominant cyanobacteria.</title>
        <authorList>
            <person name="Wei J."/>
            <person name="Shu W."/>
            <person name="Hu C."/>
        </authorList>
    </citation>
    <scope>NUCLEOTIDE SEQUENCE [LARGE SCALE GENOMIC DNA]</scope>
    <source>
        <strain evidence="2 3">AS-A4</strain>
    </source>
</reference>
<dbReference type="InterPro" id="IPR036118">
    <property type="entry name" value="UreE_N_sf"/>
</dbReference>
<evidence type="ECO:0000313" key="2">
    <source>
        <dbReference type="EMBL" id="MEP1060431.1"/>
    </source>
</evidence>
<evidence type="ECO:0000313" key="3">
    <source>
        <dbReference type="Proteomes" id="UP001476950"/>
    </source>
</evidence>
<organism evidence="2 3">
    <name type="scientific">Stenomitos frigidus AS-A4</name>
    <dbReference type="NCBI Taxonomy" id="2933935"/>
    <lineage>
        <taxon>Bacteria</taxon>
        <taxon>Bacillati</taxon>
        <taxon>Cyanobacteriota</taxon>
        <taxon>Cyanophyceae</taxon>
        <taxon>Leptolyngbyales</taxon>
        <taxon>Leptolyngbyaceae</taxon>
        <taxon>Stenomitos</taxon>
    </lineage>
</organism>
<comment type="caution">
    <text evidence="2">The sequence shown here is derived from an EMBL/GenBank/DDBJ whole genome shotgun (WGS) entry which is preliminary data.</text>
</comment>
<dbReference type="SUPFAM" id="SSF69287">
    <property type="entry name" value="Urease metallochaperone UreE, N-terminal domain"/>
    <property type="match status" value="1"/>
</dbReference>
<dbReference type="SMART" id="SM00988">
    <property type="entry name" value="UreE_N"/>
    <property type="match status" value="1"/>
</dbReference>
<protein>
    <submittedName>
        <fullName evidence="2">Urease accessory protein UreE</fullName>
    </submittedName>
</protein>
<gene>
    <name evidence="2" type="ORF">NDI38_18510</name>
</gene>
<keyword evidence="3" id="KW-1185">Reference proteome</keyword>